<feature type="region of interest" description="Disordered" evidence="1">
    <location>
        <begin position="550"/>
        <end position="570"/>
    </location>
</feature>
<proteinExistence type="predicted"/>
<gene>
    <name evidence="2" type="ORF">G3I32_34100</name>
</gene>
<evidence type="ECO:0000256" key="1">
    <source>
        <dbReference type="SAM" id="MobiDB-lite"/>
    </source>
</evidence>
<sequence length="944" mass="100442">MTVPRDDQPPAHPLQLGRTLYEVLDLTLVGTPKGGSKAQYTRVTYDNQGGTPVDARETVTAGILDVLADTDTTSAVQHVHLLTGDELWIIGSEATPTTFSVRDKNLRLLVGLDPQRTDESRMQLLGQDANGVFLQSMDCSSGKLSDPLRLTSVTGRPVAGTLVRRGTAAHVVIATLDGNTLTLHDVGPGVLGPAPEPPTTVARQVVPDVAADAAVDMTAACLLRSTSDQQVAVACPASDGSPRLGVWNFGSESSDAFLLTTTPQVTGVKPERPLFRLAAADLQLVNDDGSTGGVHQLVVAYAGSYTPKAGTTYKGCGVVVLYELAPDAAGPTRMKLNPLTDHVACRAYVGDAGTKEENKRAMPLASIDLHVAAGLFGEVLPAHRDQPPQGDTQGVLGVVVTGCGADLGEMMRGRATVAAGLLPVDPQTKKFPLYSGRPGVPQSVTALMTVDFRKPGPLFALPSDVTGRSVVLGPPTFSTTSKDGAGGQLLAVVKSPPYEASVAKAKPTLVYGTAGTVTTGTTVSSNREWTFTDDTAVKIGVKQQSLQDKMSNSYGRRFSKSDEHSTTTSVRVMSQTSDNDMLAVYGMEYYVWTYPVYRKSTNKGEPDGTLAVVFPTTPDPVQKLLTAAGAPELGYVPRSTPGVLLSYVDTDREGYDPSRLVFQLDSYPVSDEKEGSTVTYAESTMDKKNIGKDHTVRQTTSRSEQFSLSTSLLQYVPVNFGLDITKTDAYAKTTLSTTSLTSTTDLTVSIKSGAVTSSDYDYEVTPYIYHHKTMGCLMVDYDVSLPGKGWNSHYKQPEPMLIPLEPFAHDPLLRGYSRSVSFGVVTADGTVTVGVEIFNNGLQQIDEVVCEFYQGPPRVKEDALVPPDGTATGTKSLTPLAAKARGTANLGMSLAQKDLVTVKVYDARSPESAQVYWAIYPASAYQDWTPPSTANTTGSGEPPA</sequence>
<evidence type="ECO:0000313" key="2">
    <source>
        <dbReference type="EMBL" id="NEB13814.1"/>
    </source>
</evidence>
<dbReference type="AlphaFoldDB" id="A0A7K3PV07"/>
<comment type="caution">
    <text evidence="2">The sequence shown here is derived from an EMBL/GenBank/DDBJ whole genome shotgun (WGS) entry which is preliminary data.</text>
</comment>
<organism evidence="2 3">
    <name type="scientific">Streptomyces coelicoflavus</name>
    <dbReference type="NCBI Taxonomy" id="285562"/>
    <lineage>
        <taxon>Bacteria</taxon>
        <taxon>Bacillati</taxon>
        <taxon>Actinomycetota</taxon>
        <taxon>Actinomycetes</taxon>
        <taxon>Kitasatosporales</taxon>
        <taxon>Streptomycetaceae</taxon>
        <taxon>Streptomyces</taxon>
    </lineage>
</organism>
<name>A0A7K3PV07_9ACTN</name>
<dbReference type="RefSeq" id="WP_164249636.1">
    <property type="nucleotide sequence ID" value="NZ_JAAGMA010000915.1"/>
</dbReference>
<reference evidence="2 3" key="1">
    <citation type="submission" date="2020-01" db="EMBL/GenBank/DDBJ databases">
        <title>Insect and environment-associated Actinomycetes.</title>
        <authorList>
            <person name="Currrie C."/>
            <person name="Chevrette M."/>
            <person name="Carlson C."/>
            <person name="Stubbendieck R."/>
            <person name="Wendt-Pienkowski E."/>
        </authorList>
    </citation>
    <scope>NUCLEOTIDE SEQUENCE [LARGE SCALE GENOMIC DNA]</scope>
    <source>
        <strain evidence="2 3">SID14163</strain>
    </source>
</reference>
<accession>A0A7K3PV07</accession>
<evidence type="ECO:0000313" key="3">
    <source>
        <dbReference type="Proteomes" id="UP000470446"/>
    </source>
</evidence>
<dbReference type="Proteomes" id="UP000470446">
    <property type="component" value="Unassembled WGS sequence"/>
</dbReference>
<dbReference type="EMBL" id="JAAGMA010000915">
    <property type="protein sequence ID" value="NEB13814.1"/>
    <property type="molecule type" value="Genomic_DNA"/>
</dbReference>
<protein>
    <submittedName>
        <fullName evidence="2">Uncharacterized protein</fullName>
    </submittedName>
</protein>